<dbReference type="EMBL" id="CAJVPU010002603">
    <property type="protein sequence ID" value="CAG8504111.1"/>
    <property type="molecule type" value="Genomic_DNA"/>
</dbReference>
<keyword evidence="2" id="KW-1185">Reference proteome</keyword>
<name>A0ACA9L1X0_9GLOM</name>
<reference evidence="1" key="1">
    <citation type="submission" date="2021-06" db="EMBL/GenBank/DDBJ databases">
        <authorList>
            <person name="Kallberg Y."/>
            <person name="Tangrot J."/>
            <person name="Rosling A."/>
        </authorList>
    </citation>
    <scope>NUCLEOTIDE SEQUENCE</scope>
    <source>
        <strain evidence="1">IL203A</strain>
    </source>
</reference>
<proteinExistence type="predicted"/>
<dbReference type="Proteomes" id="UP000789702">
    <property type="component" value="Unassembled WGS sequence"/>
</dbReference>
<accession>A0ACA9L1X0</accession>
<feature type="non-terminal residue" evidence="1">
    <location>
        <position position="1"/>
    </location>
</feature>
<evidence type="ECO:0000313" key="1">
    <source>
        <dbReference type="EMBL" id="CAG8504111.1"/>
    </source>
</evidence>
<organism evidence="1 2">
    <name type="scientific">Dentiscutata heterogama</name>
    <dbReference type="NCBI Taxonomy" id="1316150"/>
    <lineage>
        <taxon>Eukaryota</taxon>
        <taxon>Fungi</taxon>
        <taxon>Fungi incertae sedis</taxon>
        <taxon>Mucoromycota</taxon>
        <taxon>Glomeromycotina</taxon>
        <taxon>Glomeromycetes</taxon>
        <taxon>Diversisporales</taxon>
        <taxon>Gigasporaceae</taxon>
        <taxon>Dentiscutata</taxon>
    </lineage>
</organism>
<sequence>FLGFYKYRHQQPDFTFSFQKESRKLSSDLEELMKENSEAVRVYAGRSAFRRVSHNYGEYLRLSTLWSAFRCATLSYNQFYFFITALNIILTPIDLQLYKNHREKYPDVQMFWNDIEASVANSSLQLDKVNTARTVMHGTERLIKTAFNEVDSTLKTNVSNNGPNPYSLHHSRMNTNFKNERKRPVEEPSPVTTPPNLRNHSPPPFNSMNNSFNGESTEIEKESIEASPELNVHESDIEITHEDYNENPFDVGDGSRNHKWVVDGHNISLDFRKFQLASINLLETNPTFLYVKDMDRILCLSSIMYCNEVKPEFVTCSEKVWNKIRPRLLVPKMLPSVVHLIIIEYNMLLNDKQLLDTKWHENWAKWSTLSTDEDKSIFDLSFDEDKKLDEDTFVHRYCHRLLEEIFSKDDFTSIWANGESESSKERRILDGKNHGRKPDFRILSKIDDVNTEFLFGEIKPPNNSTSINKSIVKLAEFTKGSLDLIIYSYGYVDGLETFGVLIHGSEIKIFSMDLAFDGLYRFNQLSKILLPTENANFLNIITVISTFYSLLERIRSTIVTMNSSQPSSSGHLYCRKSNSSPKKIRIPIVRA</sequence>
<gene>
    <name evidence="1" type="ORF">DHETER_LOCUS3145</name>
</gene>
<protein>
    <submittedName>
        <fullName evidence="1">9256_t:CDS:1</fullName>
    </submittedName>
</protein>
<comment type="caution">
    <text evidence="1">The sequence shown here is derived from an EMBL/GenBank/DDBJ whole genome shotgun (WGS) entry which is preliminary data.</text>
</comment>
<evidence type="ECO:0000313" key="2">
    <source>
        <dbReference type="Proteomes" id="UP000789702"/>
    </source>
</evidence>